<reference evidence="1 2" key="2">
    <citation type="journal article" date="2022" name="Mol. Ecol. Resour.">
        <title>The genomes of chicory, endive, great burdock and yacon provide insights into Asteraceae paleo-polyploidization history and plant inulin production.</title>
        <authorList>
            <person name="Fan W."/>
            <person name="Wang S."/>
            <person name="Wang H."/>
            <person name="Wang A."/>
            <person name="Jiang F."/>
            <person name="Liu H."/>
            <person name="Zhao H."/>
            <person name="Xu D."/>
            <person name="Zhang Y."/>
        </authorList>
    </citation>
    <scope>NUCLEOTIDE SEQUENCE [LARGE SCALE GENOMIC DNA]</scope>
    <source>
        <strain evidence="2">cv. Yunnan</strain>
        <tissue evidence="1">Leaves</tissue>
    </source>
</reference>
<evidence type="ECO:0000313" key="2">
    <source>
        <dbReference type="Proteomes" id="UP001056120"/>
    </source>
</evidence>
<evidence type="ECO:0000313" key="1">
    <source>
        <dbReference type="EMBL" id="KAI3825842.1"/>
    </source>
</evidence>
<sequence length="139" mass="15770">MWLYAIFLREFKCGSGYCKFGWSKFDSPSGQSATFLEFGNIESPMYSRLRHFFATIYNRMQVKSSTQPVVVSIPLCQYDDTEAAKAARRQHKEALHSALFGMNVLAVCAVSQATLALQQKELQELLSTSVFLKHLLSQF</sequence>
<protein>
    <submittedName>
        <fullName evidence="1">Uncharacterized protein</fullName>
    </submittedName>
</protein>
<organism evidence="1 2">
    <name type="scientific">Smallanthus sonchifolius</name>
    <dbReference type="NCBI Taxonomy" id="185202"/>
    <lineage>
        <taxon>Eukaryota</taxon>
        <taxon>Viridiplantae</taxon>
        <taxon>Streptophyta</taxon>
        <taxon>Embryophyta</taxon>
        <taxon>Tracheophyta</taxon>
        <taxon>Spermatophyta</taxon>
        <taxon>Magnoliopsida</taxon>
        <taxon>eudicotyledons</taxon>
        <taxon>Gunneridae</taxon>
        <taxon>Pentapetalae</taxon>
        <taxon>asterids</taxon>
        <taxon>campanulids</taxon>
        <taxon>Asterales</taxon>
        <taxon>Asteraceae</taxon>
        <taxon>Asteroideae</taxon>
        <taxon>Heliantheae alliance</taxon>
        <taxon>Millerieae</taxon>
        <taxon>Smallanthus</taxon>
    </lineage>
</organism>
<accession>A0ACB9K0R7</accession>
<gene>
    <name evidence="1" type="ORF">L1987_07521</name>
</gene>
<keyword evidence="2" id="KW-1185">Reference proteome</keyword>
<name>A0ACB9K0R7_9ASTR</name>
<dbReference type="Proteomes" id="UP001056120">
    <property type="component" value="Linkage Group LG02"/>
</dbReference>
<reference evidence="2" key="1">
    <citation type="journal article" date="2022" name="Mol. Ecol. Resour.">
        <title>The genomes of chicory, endive, great burdock and yacon provide insights into Asteraceae palaeo-polyploidization history and plant inulin production.</title>
        <authorList>
            <person name="Fan W."/>
            <person name="Wang S."/>
            <person name="Wang H."/>
            <person name="Wang A."/>
            <person name="Jiang F."/>
            <person name="Liu H."/>
            <person name="Zhao H."/>
            <person name="Xu D."/>
            <person name="Zhang Y."/>
        </authorList>
    </citation>
    <scope>NUCLEOTIDE SEQUENCE [LARGE SCALE GENOMIC DNA]</scope>
    <source>
        <strain evidence="2">cv. Yunnan</strain>
    </source>
</reference>
<dbReference type="EMBL" id="CM042019">
    <property type="protein sequence ID" value="KAI3825842.1"/>
    <property type="molecule type" value="Genomic_DNA"/>
</dbReference>
<proteinExistence type="predicted"/>
<comment type="caution">
    <text evidence="1">The sequence shown here is derived from an EMBL/GenBank/DDBJ whole genome shotgun (WGS) entry which is preliminary data.</text>
</comment>